<dbReference type="Proteomes" id="UP000215767">
    <property type="component" value="Unassembled WGS sequence"/>
</dbReference>
<evidence type="ECO:0000313" key="1">
    <source>
        <dbReference type="EMBL" id="OZI66512.1"/>
    </source>
</evidence>
<dbReference type="RefSeq" id="WP_094839721.1">
    <property type="nucleotide sequence ID" value="NZ_NEVS01000001.1"/>
</dbReference>
<proteinExistence type="predicted"/>
<protein>
    <submittedName>
        <fullName evidence="1">Uncharacterized protein</fullName>
    </submittedName>
</protein>
<evidence type="ECO:0000313" key="2">
    <source>
        <dbReference type="Proteomes" id="UP000215767"/>
    </source>
</evidence>
<gene>
    <name evidence="1" type="ORF">CAL28_01890</name>
</gene>
<organism evidence="1 2">
    <name type="scientific">Bordetella genomosp. 11</name>
    <dbReference type="NCBI Taxonomy" id="1416808"/>
    <lineage>
        <taxon>Bacteria</taxon>
        <taxon>Pseudomonadati</taxon>
        <taxon>Pseudomonadota</taxon>
        <taxon>Betaproteobacteria</taxon>
        <taxon>Burkholderiales</taxon>
        <taxon>Alcaligenaceae</taxon>
        <taxon>Bordetella</taxon>
    </lineage>
</organism>
<dbReference type="EMBL" id="NEVS01000001">
    <property type="protein sequence ID" value="OZI66512.1"/>
    <property type="molecule type" value="Genomic_DNA"/>
</dbReference>
<comment type="caution">
    <text evidence="1">The sequence shown here is derived from an EMBL/GenBank/DDBJ whole genome shotgun (WGS) entry which is preliminary data.</text>
</comment>
<reference evidence="2" key="1">
    <citation type="submission" date="2017-05" db="EMBL/GenBank/DDBJ databases">
        <title>Complete and WGS of Bordetella genogroups.</title>
        <authorList>
            <person name="Spilker T."/>
            <person name="Lipuma J."/>
        </authorList>
    </citation>
    <scope>NUCLEOTIDE SEQUENCE [LARGE SCALE GENOMIC DNA]</scope>
    <source>
        <strain evidence="2">AU8856</strain>
    </source>
</reference>
<accession>A0A261UYT0</accession>
<keyword evidence="2" id="KW-1185">Reference proteome</keyword>
<name>A0A261UYT0_9BORD</name>
<dbReference type="AlphaFoldDB" id="A0A261UYT0"/>
<sequence>MRVMVETRPGNTTAELHRRIAEAISAKRTSSCEAAQGATAAMEKAAYRTDVPAVTEPADRPGRARAYNMGMLLWNRRA</sequence>